<accession>A0AB34JDU8</accession>
<comment type="caution">
    <text evidence="4">The sequence shown here is derived from an EMBL/GenBank/DDBJ whole genome shotgun (WGS) entry which is preliminary data.</text>
</comment>
<organism evidence="4 5">
    <name type="scientific">Prymnesium parvum</name>
    <name type="common">Toxic golden alga</name>
    <dbReference type="NCBI Taxonomy" id="97485"/>
    <lineage>
        <taxon>Eukaryota</taxon>
        <taxon>Haptista</taxon>
        <taxon>Haptophyta</taxon>
        <taxon>Prymnesiophyceae</taxon>
        <taxon>Prymnesiales</taxon>
        <taxon>Prymnesiaceae</taxon>
        <taxon>Prymnesium</taxon>
    </lineage>
</organism>
<evidence type="ECO:0000313" key="4">
    <source>
        <dbReference type="EMBL" id="KAL1519083.1"/>
    </source>
</evidence>
<evidence type="ECO:0000313" key="5">
    <source>
        <dbReference type="Proteomes" id="UP001515480"/>
    </source>
</evidence>
<dbReference type="GO" id="GO:0006816">
    <property type="term" value="P:calcium ion transport"/>
    <property type="evidence" value="ECO:0007669"/>
    <property type="project" value="InterPro"/>
</dbReference>
<dbReference type="InterPro" id="IPR013662">
    <property type="entry name" value="RIH_assoc-dom"/>
</dbReference>
<dbReference type="Proteomes" id="UP001515480">
    <property type="component" value="Unassembled WGS sequence"/>
</dbReference>
<dbReference type="InterPro" id="IPR004170">
    <property type="entry name" value="WWE_dom"/>
</dbReference>
<gene>
    <name evidence="4" type="ORF">AB1Y20_003350</name>
</gene>
<name>A0AB34JDU8_PRYPA</name>
<feature type="region of interest" description="Disordered" evidence="1">
    <location>
        <begin position="1"/>
        <end position="32"/>
    </location>
</feature>
<protein>
    <recommendedName>
        <fullName evidence="3">WWE domain-containing protein</fullName>
    </recommendedName>
</protein>
<dbReference type="PANTHER" id="PTHR13715">
    <property type="entry name" value="RYANODINE RECEPTOR AND IP3 RECEPTOR"/>
    <property type="match status" value="1"/>
</dbReference>
<evidence type="ECO:0000256" key="2">
    <source>
        <dbReference type="SAM" id="Phobius"/>
    </source>
</evidence>
<dbReference type="PANTHER" id="PTHR13715:SF99">
    <property type="entry name" value="INOSITOL 1,4,5-TRISPHOSPHATE RECEPTOR-LIKE PROTEIN A"/>
    <property type="match status" value="1"/>
</dbReference>
<feature type="transmembrane region" description="Helical" evidence="2">
    <location>
        <begin position="2303"/>
        <end position="2322"/>
    </location>
</feature>
<proteinExistence type="predicted"/>
<dbReference type="PROSITE" id="PS50918">
    <property type="entry name" value="WWE"/>
    <property type="match status" value="1"/>
</dbReference>
<evidence type="ECO:0000256" key="1">
    <source>
        <dbReference type="SAM" id="MobiDB-lite"/>
    </source>
</evidence>
<dbReference type="InterPro" id="IPR035910">
    <property type="entry name" value="RyR/IP3R_RIH_dom_sf"/>
</dbReference>
<keyword evidence="2" id="KW-0812">Transmembrane</keyword>
<sequence length="2715" mass="308602">MELIEDDVASNYSGGSRPSAPKTASGMGAAKSEMSKTAGEAIGAGEKRRALPATKAFLSLKGELIAFTLPRSLKLVSEASEKDVIGLQPTQPEVLRNLHRARRLLAVLKRYVGDLEAHMSIKAGGGRSRPSLDPTVPLPSASTAPMTLADVGKTAMKAAAVPPPDPEKTAAAILSIKELTCMLVSVPFSPALDVLKIDDVPKKRLQSLLRSQMCIEYLVKLVQLCWEGFFNKQADLIKESRDENGHWTGRFASVNHMCQLCHNLLKLIVANNSRSADTLQSLDAVELLLDQLPSGWKPPVIEVFDALMRRRDEGGYQLFKSNMKKLVDTIHAELRKKERGQAPGALLDFLSSVCVNEKEERGNEEVQTWVAQLLCGLVADGFDPHNSSLIYHLRLVGERAGQRVRATGVEISLWTKGKLRPPYRAEEDDEEDENYDVEPLDAILGDADEAIAETELGWSNLLDWLPHEELIGSAWVARKGTARDDEVTYFRGQLKLFAKLVYGRNHTAAGTIVELVPLEALLVLLEPQFVRRLVQGIPVWVKQMSQTEPSQLVSTGGSIGSSAEAFPSRTIAGGDYEHAVLMLDESLIASQQRRLLQIVENALEQDDVLVYSRFVPANEARQEDLRLMAEEKDRFRLNLSTLRMLRYCAADGMYLSDYMLDVDVATAEKEDRLDTGALPKTHVVQETAIHDLLSNDSQSSEPRIQDAISFTLEPIRKLESMLVLVLERSEPQNFLSHQRKSSEDFSRLLQELYTCTTEADEIIVKAKLEVCLVLQYLYDMYTDTRLKALIARYRELYLIHVENKLWRKKDMTLYEQTMPFDKLDRERELPRAVHRAYPGLQSDYTYSQVFERLCLLDLKPVLIDADILFTTSIDTNEVALSKKLMNLTVYDHVGLTAEAFRLLQRRHSQRDELRSSLSNLRFIVNSEDAQTLKVISTSRSKFTTIAKTADTTPPQWQRFSKKANDWVNYDRNANNKLEDAWENDRTAHVQLGDRYKILFDEMAEVMMVRRKGTLVQKSRKRVRRLDPYSQLLDILDDFETGVIGFNYHRFNDKICKHTGKPFDARDEEGFARHTAECNAMVAAGSVPPRWAPTQDNLEGGNQAMMVAEGWHTAVLRFLKDRLGKMHKMDRTQLELVSACYRFLYYICWDHPENWLHLSNAQTLRFLFRSLDELSNYELNVAEEQEDSTSVPRTEHLNWWCKRLLEEIIEDNSEANKHLESRHVKQVVHRLVADGKTGRTQYINLLKVMVEDDIQPLPTRQIQVIEELGMLQWNDPAKASEVLLYFQDEHMRYKVADVIQLYQMERRLAEEKGIRVDPDGLPDPSAVDEDLNYHLELVDLLGMCAKGRNEYTEKYCKALFTEQDVMAVLGVSYMPIFMKSPFVRMLHGVYFSAATEGAETEPSGADVILTTHWDTMVKLFESFKEDITRFRKWLERDEKETIEQNRRVSSEKNTQLVDDEGIDEDLADVDGTEELDDERDEIAKTARKMTNVEYVMGKEMLRQTLDNLLHALLKKTVTVTSIKFDGTVSAKETQNLVIEPERKYLNKAISEIDDWNEDEDVLDLGGDLDEETVIAKVKQAFVTSKAFTPFMSALEQCMWQRDHQELMRRKLQKTRHYELTGIRNWELLIQPPIPASPVKAMDAVHGIQMTSAKHAFGMGREESSRGNRGKSEVMIAFLEWSGHGEAYFTELLEHLRRSTEQRFAETNMFLVDILLSLLSSDAGWKGIPNVERTRSELAALAQLQRALAEMGAIDTIVFLISLAHKYEALSSYQRDIAQKVVELAYELVHYGPTDLQNMFVALIEEKRLGLSASKNFMSSIKVQLKVFGAEVKRALEHSVLKEAKQEEKRNQRLDTILSRSSTLLLFLKMLCENHNARVQEYLRHQSAYRNINLVTLTVSFLSDVVEPLPESLVYIKDSTVVKAFLTSGGGRHCIGESVAAIGGLNKVKLIAWWNYAPSELTQFTKQFTLLAQAFATLTEFVQGPVVANQQAMAQARVAELMVPMFEFLLALQLEGRVSGRKSLWHGYKARSLVHLLVDSSGKTSSLQESTAERDGATAWLDKFVRGGAALKESWDAEESRMLSAARAMELKMVELLTSMLEGETDVNVADHVLNVLDGPVMLALLNIHWQKQLSIKKKSRVQSEMQWSVQKREETNLAFQYFSLIDILTDDTLLTPAAMPLRKLFQRWLAAEGKEIIGSIRSIEILDGKGDLGRVHFKMPEFVQLVWGEDDVEEKKQEILQQVKRDNPEEKLKDFWLRTDGLIAVLRHQFRLRKLPHKLRRRFGILGYVVGNFIQGLARGHLVLYWISMIAACVLNFVMLFTIDSEDVDKKHSIEKSPELGVPAIILFVSMTLETIAHFIAHVVLLVRSSLADMHARGGVPYVLPFISHTKTKSTQVNSPVKVKFKAMLRGEEIVIRPLEFNYVLYLLFSDPQTLKYAFFMVTASLTVFYSYYFSCVHLLNIMSRVLQKNLVQMVTTLILVFILIYNFSVFAYAVPLFRNDQAILDLKADALGISSLLLNTIFYWDYGFREAPVFGNTFLQNETTLPLSEGSDASYGYIVLGFVFDFLYHTSVILIFSAVVSGIIIDAFAELRAKNNIILDENANTCFICDIDREDFEQVGLNFKAHIKEDHNMWDYVSFDSTSRPKIQPSSQAIVIEGRNKEKKDVPGVFRRLDLLERQNDSASREIAGMRSEVDQILKATEDIRALVAKLSLDK</sequence>
<dbReference type="Pfam" id="PF08454">
    <property type="entry name" value="RIH_assoc"/>
    <property type="match status" value="1"/>
</dbReference>
<feature type="transmembrane region" description="Helical" evidence="2">
    <location>
        <begin position="2471"/>
        <end position="2494"/>
    </location>
</feature>
<reference evidence="4 5" key="1">
    <citation type="journal article" date="2024" name="Science">
        <title>Giant polyketide synthase enzymes in the biosynthesis of giant marine polyether toxins.</title>
        <authorList>
            <person name="Fallon T.R."/>
            <person name="Shende V.V."/>
            <person name="Wierzbicki I.H."/>
            <person name="Pendleton A.L."/>
            <person name="Watervoot N.F."/>
            <person name="Auber R.P."/>
            <person name="Gonzalez D.J."/>
            <person name="Wisecaver J.H."/>
            <person name="Moore B.S."/>
        </authorList>
    </citation>
    <scope>NUCLEOTIDE SEQUENCE [LARGE SCALE GENOMIC DNA]</scope>
    <source>
        <strain evidence="4 5">12B1</strain>
    </source>
</reference>
<feature type="transmembrane region" description="Helical" evidence="2">
    <location>
        <begin position="2436"/>
        <end position="2459"/>
    </location>
</feature>
<dbReference type="EMBL" id="JBGBPQ010000010">
    <property type="protein sequence ID" value="KAL1519083.1"/>
    <property type="molecule type" value="Genomic_DNA"/>
</dbReference>
<keyword evidence="2" id="KW-1133">Transmembrane helix</keyword>
<feature type="transmembrane region" description="Helical" evidence="2">
    <location>
        <begin position="2566"/>
        <end position="2589"/>
    </location>
</feature>
<feature type="domain" description="WWE" evidence="3">
    <location>
        <begin position="941"/>
        <end position="1024"/>
    </location>
</feature>
<keyword evidence="5" id="KW-1185">Reference proteome</keyword>
<dbReference type="InterPro" id="IPR015925">
    <property type="entry name" value="Ryanodine_IP3_receptor"/>
</dbReference>
<evidence type="ECO:0000259" key="3">
    <source>
        <dbReference type="PROSITE" id="PS50918"/>
    </source>
</evidence>
<keyword evidence="2" id="KW-0472">Membrane</keyword>
<dbReference type="SUPFAM" id="SSF100909">
    <property type="entry name" value="IP3 receptor type 1 binding core, domain 2"/>
    <property type="match status" value="1"/>
</dbReference>
<feature type="transmembrane region" description="Helical" evidence="2">
    <location>
        <begin position="2343"/>
        <end position="2366"/>
    </location>
</feature>